<reference evidence="3" key="1">
    <citation type="submission" date="2009-08" db="EMBL/GenBank/DDBJ databases">
        <title>Annotation of Salpingoeca rosetta.</title>
        <authorList>
            <consortium name="The Broad Institute Genome Sequencing Platform"/>
            <person name="Russ C."/>
            <person name="Cuomo C."/>
            <person name="Burger G."/>
            <person name="Gray M.W."/>
            <person name="Holland P.W.H."/>
            <person name="King N."/>
            <person name="Lang F.B.F."/>
            <person name="Roger A.J."/>
            <person name="Ruiz-Trillo I."/>
            <person name="Young S.K."/>
            <person name="Zeng Q."/>
            <person name="Gargeya S."/>
            <person name="Alvarado L."/>
            <person name="Berlin A."/>
            <person name="Chapman S.B."/>
            <person name="Chen Z."/>
            <person name="Freedman E."/>
            <person name="Gellesch M."/>
            <person name="Goldberg J."/>
            <person name="Griggs A."/>
            <person name="Gujja S."/>
            <person name="Heilman E."/>
            <person name="Heiman D."/>
            <person name="Howarth C."/>
            <person name="Mehta T."/>
            <person name="Neiman D."/>
            <person name="Pearson M."/>
            <person name="Roberts A."/>
            <person name="Saif S."/>
            <person name="Shea T."/>
            <person name="Shenoy N."/>
            <person name="Sisk P."/>
            <person name="Stolte C."/>
            <person name="Sykes S."/>
            <person name="White J."/>
            <person name="Yandava C."/>
            <person name="Haas B."/>
            <person name="Nusbaum C."/>
            <person name="Birren B."/>
        </authorList>
    </citation>
    <scope>NUCLEOTIDE SEQUENCE [LARGE SCALE GENOMIC DNA]</scope>
    <source>
        <strain evidence="3">ATCC 50818</strain>
    </source>
</reference>
<dbReference type="Proteomes" id="UP000007799">
    <property type="component" value="Unassembled WGS sequence"/>
</dbReference>
<dbReference type="SUPFAM" id="SSF49265">
    <property type="entry name" value="Fibronectin type III"/>
    <property type="match status" value="1"/>
</dbReference>
<gene>
    <name evidence="3" type="ORF">PTSG_07846</name>
</gene>
<organism evidence="4">
    <name type="scientific">Salpingoeca rosetta (strain ATCC 50818 / BSB-021)</name>
    <dbReference type="NCBI Taxonomy" id="946362"/>
    <lineage>
        <taxon>Eukaryota</taxon>
        <taxon>Choanoflagellata</taxon>
        <taxon>Craspedida</taxon>
        <taxon>Salpingoecidae</taxon>
        <taxon>Salpingoeca</taxon>
    </lineage>
</organism>
<dbReference type="KEGG" id="sre:PTSG_07846"/>
<dbReference type="Gene3D" id="2.60.40.10">
    <property type="entry name" value="Immunoglobulins"/>
    <property type="match status" value="1"/>
</dbReference>
<dbReference type="PROSITE" id="PS50853">
    <property type="entry name" value="FN3"/>
    <property type="match status" value="1"/>
</dbReference>
<sequence length="642" mass="69632">MTSGIRRPRRRTATMMTSVVLVLFLLVAVAVVACSGSRFTVATRATASKRVPKGAVPSNVQCDGRAGKGTVAVESASSSSLLVSWDTPAAGEFDAFYVAVGEPNTLSGRPYYAVPTTNTSVVVLDLMPATTYELTLYYHRAALPSFVWGWEALNETITCATASTHQAEAQLKRTTGPHPSSFKISLSMPPFARANVTTAAASQSVEIRTLSLGDAVNWSHHTFFRVSATCVGQPVAACWELQSGAPAKDSASATHACVSPKHLHHTEATCEATITQLNPSTAYMVVAVSHGPPSPTVIAVDVMFTQASKQTRFDELFRISEYTLDLDFLENHNSATPDALAAYLSHGTPLNTSTFWPNSTAHDWDMCQSTLSRVCGHVRGRAFDCMACATNYHDDIARVCGGNFTSRDDPFEGFAVHFFCGIGWPESLVMNSTIAQYCVESQPVPGGGFDRGYAQYLSCNSDETDYLGNKPIDPTCICWVYDDRVISQQNASELHRHCDFNHREPYVNETTCNCGPNGQLILPDNPSARYVGISPVLLPYGFWLDKAPPSSYPVSVNCGDNFSTPRMGSCGLTQSLGENGCTWRMLPRVRMLFGPDLMHAGWNPNPPADTLTNMTATEANVRAFQRAVATVETRLKPRCCGC</sequence>
<dbReference type="InterPro" id="IPR036116">
    <property type="entry name" value="FN3_sf"/>
</dbReference>
<dbReference type="RefSeq" id="XP_004991651.1">
    <property type="nucleotide sequence ID" value="XM_004991594.1"/>
</dbReference>
<evidence type="ECO:0000313" key="4">
    <source>
        <dbReference type="Proteomes" id="UP000007799"/>
    </source>
</evidence>
<dbReference type="InParanoid" id="F2UGI0"/>
<keyword evidence="1" id="KW-0732">Signal</keyword>
<dbReference type="GeneID" id="16072212"/>
<dbReference type="eggNOG" id="ENOG502SN50">
    <property type="taxonomic scope" value="Eukaryota"/>
</dbReference>
<evidence type="ECO:0000256" key="1">
    <source>
        <dbReference type="SAM" id="SignalP"/>
    </source>
</evidence>
<dbReference type="InterPro" id="IPR013783">
    <property type="entry name" value="Ig-like_fold"/>
</dbReference>
<accession>F2UGI0</accession>
<dbReference type="InterPro" id="IPR003961">
    <property type="entry name" value="FN3_dom"/>
</dbReference>
<feature type="domain" description="Fibronectin type-III" evidence="2">
    <location>
        <begin position="67"/>
        <end position="164"/>
    </location>
</feature>
<name>F2UGI0_SALR5</name>
<feature type="chain" id="PRO_5003287478" description="Fibronectin type-III domain-containing protein" evidence="1">
    <location>
        <begin position="31"/>
        <end position="642"/>
    </location>
</feature>
<evidence type="ECO:0000313" key="3">
    <source>
        <dbReference type="EMBL" id="EGD75730.1"/>
    </source>
</evidence>
<dbReference type="EMBL" id="GL832973">
    <property type="protein sequence ID" value="EGD75730.1"/>
    <property type="molecule type" value="Genomic_DNA"/>
</dbReference>
<dbReference type="OrthoDB" id="10689216at2759"/>
<dbReference type="Pfam" id="PF00041">
    <property type="entry name" value="fn3"/>
    <property type="match status" value="1"/>
</dbReference>
<dbReference type="PROSITE" id="PS51257">
    <property type="entry name" value="PROKAR_LIPOPROTEIN"/>
    <property type="match status" value="1"/>
</dbReference>
<protein>
    <recommendedName>
        <fullName evidence="2">Fibronectin type-III domain-containing protein</fullName>
    </recommendedName>
</protein>
<dbReference type="AlphaFoldDB" id="F2UGI0"/>
<keyword evidence="4" id="KW-1185">Reference proteome</keyword>
<evidence type="ECO:0000259" key="2">
    <source>
        <dbReference type="PROSITE" id="PS50853"/>
    </source>
</evidence>
<proteinExistence type="predicted"/>
<feature type="signal peptide" evidence="1">
    <location>
        <begin position="1"/>
        <end position="30"/>
    </location>
</feature>